<evidence type="ECO:0000313" key="2">
    <source>
        <dbReference type="Proteomes" id="UP000199759"/>
    </source>
</evidence>
<organism evidence="1 2">
    <name type="scientific">Maricaulis salignorans</name>
    <dbReference type="NCBI Taxonomy" id="144026"/>
    <lineage>
        <taxon>Bacteria</taxon>
        <taxon>Pseudomonadati</taxon>
        <taxon>Pseudomonadota</taxon>
        <taxon>Alphaproteobacteria</taxon>
        <taxon>Maricaulales</taxon>
        <taxon>Maricaulaceae</taxon>
        <taxon>Maricaulis</taxon>
    </lineage>
</organism>
<accession>A0A1G9MVM9</accession>
<dbReference type="RefSeq" id="WP_091766218.1">
    <property type="nucleotide sequence ID" value="NZ_FNHG01000002.1"/>
</dbReference>
<dbReference type="EMBL" id="FNHG01000002">
    <property type="protein sequence ID" value="SDL78346.1"/>
    <property type="molecule type" value="Genomic_DNA"/>
</dbReference>
<evidence type="ECO:0000313" key="1">
    <source>
        <dbReference type="EMBL" id="SDL78346.1"/>
    </source>
</evidence>
<proteinExistence type="predicted"/>
<reference evidence="1 2" key="1">
    <citation type="submission" date="2016-10" db="EMBL/GenBank/DDBJ databases">
        <authorList>
            <person name="de Groot N.N."/>
        </authorList>
    </citation>
    <scope>NUCLEOTIDE SEQUENCE [LARGE SCALE GENOMIC DNA]</scope>
    <source>
        <strain evidence="1 2">DSM 16077</strain>
    </source>
</reference>
<gene>
    <name evidence="1" type="ORF">SAMN04488568_102129</name>
</gene>
<name>A0A1G9MVM9_9PROT</name>
<keyword evidence="2" id="KW-1185">Reference proteome</keyword>
<protein>
    <recommendedName>
        <fullName evidence="3">Lipoprotein</fullName>
    </recommendedName>
</protein>
<evidence type="ECO:0008006" key="3">
    <source>
        <dbReference type="Google" id="ProtNLM"/>
    </source>
</evidence>
<dbReference type="STRING" id="144026.SAMN04488568_102129"/>
<dbReference type="Proteomes" id="UP000199759">
    <property type="component" value="Unassembled WGS sequence"/>
</dbReference>
<dbReference type="AlphaFoldDB" id="A0A1G9MVM9"/>
<sequence length="67" mass="6663">MKYLRPILLLALIAPSLSGCLVIGATALVADVAIGTAGTAVKTVGAVGGAAVDLVLPDSDKDDDDNR</sequence>
<dbReference type="PROSITE" id="PS51257">
    <property type="entry name" value="PROKAR_LIPOPROTEIN"/>
    <property type="match status" value="1"/>
</dbReference>